<dbReference type="EnsemblPlants" id="KEH39933">
    <property type="protein sequence ID" value="KEH39933"/>
    <property type="gene ID" value="MTR_1g016335"/>
</dbReference>
<reference evidence="2" key="3">
    <citation type="submission" date="2015-04" db="UniProtKB">
        <authorList>
            <consortium name="EnsemblPlants"/>
        </authorList>
    </citation>
    <scope>IDENTIFICATION</scope>
    <source>
        <strain evidence="2">cv. Jemalong A17</strain>
    </source>
</reference>
<protein>
    <submittedName>
        <fullName evidence="1 2">Uncharacterized protein</fullName>
    </submittedName>
</protein>
<keyword evidence="3" id="KW-1185">Reference proteome</keyword>
<evidence type="ECO:0000313" key="3">
    <source>
        <dbReference type="Proteomes" id="UP000002051"/>
    </source>
</evidence>
<organism evidence="1 3">
    <name type="scientific">Medicago truncatula</name>
    <name type="common">Barrel medic</name>
    <name type="synonym">Medicago tribuloides</name>
    <dbReference type="NCBI Taxonomy" id="3880"/>
    <lineage>
        <taxon>Eukaryota</taxon>
        <taxon>Viridiplantae</taxon>
        <taxon>Streptophyta</taxon>
        <taxon>Embryophyta</taxon>
        <taxon>Tracheophyta</taxon>
        <taxon>Spermatophyta</taxon>
        <taxon>Magnoliopsida</taxon>
        <taxon>eudicotyledons</taxon>
        <taxon>Gunneridae</taxon>
        <taxon>Pentapetalae</taxon>
        <taxon>rosids</taxon>
        <taxon>fabids</taxon>
        <taxon>Fabales</taxon>
        <taxon>Fabaceae</taxon>
        <taxon>Papilionoideae</taxon>
        <taxon>50 kb inversion clade</taxon>
        <taxon>NPAAA clade</taxon>
        <taxon>Hologalegina</taxon>
        <taxon>IRL clade</taxon>
        <taxon>Trifolieae</taxon>
        <taxon>Medicago</taxon>
    </lineage>
</organism>
<proteinExistence type="predicted"/>
<sequence>MAKAGATTGDGGDTTKLHYSYSGGSERWQLWEKRGVDDEPSSTKELFTSIMRVEATIVQVPNNDVILTHSNYMYIIYE</sequence>
<gene>
    <name evidence="1" type="ordered locus">MTR_1g016335</name>
</gene>
<reference evidence="1 3" key="2">
    <citation type="journal article" date="2014" name="BMC Genomics">
        <title>An improved genome release (version Mt4.0) for the model legume Medicago truncatula.</title>
        <authorList>
            <person name="Tang H."/>
            <person name="Krishnakumar V."/>
            <person name="Bidwell S."/>
            <person name="Rosen B."/>
            <person name="Chan A."/>
            <person name="Zhou S."/>
            <person name="Gentzbittel L."/>
            <person name="Childs K.L."/>
            <person name="Yandell M."/>
            <person name="Gundlach H."/>
            <person name="Mayer K.F."/>
            <person name="Schwartz D.C."/>
            <person name="Town C.D."/>
        </authorList>
    </citation>
    <scope>GENOME REANNOTATION</scope>
    <source>
        <strain evidence="1">A17</strain>
        <strain evidence="2 3">cv. Jemalong A17</strain>
    </source>
</reference>
<dbReference type="Proteomes" id="UP000002051">
    <property type="component" value="Unassembled WGS sequence"/>
</dbReference>
<evidence type="ECO:0000313" key="2">
    <source>
        <dbReference type="EnsemblPlants" id="KEH39933"/>
    </source>
</evidence>
<reference evidence="1 3" key="1">
    <citation type="journal article" date="2011" name="Nature">
        <title>The Medicago genome provides insight into the evolution of rhizobial symbioses.</title>
        <authorList>
            <person name="Young N.D."/>
            <person name="Debelle F."/>
            <person name="Oldroyd G.E."/>
            <person name="Geurts R."/>
            <person name="Cannon S.B."/>
            <person name="Udvardi M.K."/>
            <person name="Benedito V.A."/>
            <person name="Mayer K.F."/>
            <person name="Gouzy J."/>
            <person name="Schoof H."/>
            <person name="Van de Peer Y."/>
            <person name="Proost S."/>
            <person name="Cook D.R."/>
            <person name="Meyers B.C."/>
            <person name="Spannagl M."/>
            <person name="Cheung F."/>
            <person name="De Mita S."/>
            <person name="Krishnakumar V."/>
            <person name="Gundlach H."/>
            <person name="Zhou S."/>
            <person name="Mudge J."/>
            <person name="Bharti A.K."/>
            <person name="Murray J.D."/>
            <person name="Naoumkina M.A."/>
            <person name="Rosen B."/>
            <person name="Silverstein K.A."/>
            <person name="Tang H."/>
            <person name="Rombauts S."/>
            <person name="Zhao P.X."/>
            <person name="Zhou P."/>
            <person name="Barbe V."/>
            <person name="Bardou P."/>
            <person name="Bechner M."/>
            <person name="Bellec A."/>
            <person name="Berger A."/>
            <person name="Berges H."/>
            <person name="Bidwell S."/>
            <person name="Bisseling T."/>
            <person name="Choisne N."/>
            <person name="Couloux A."/>
            <person name="Denny R."/>
            <person name="Deshpande S."/>
            <person name="Dai X."/>
            <person name="Doyle J.J."/>
            <person name="Dudez A.M."/>
            <person name="Farmer A.D."/>
            <person name="Fouteau S."/>
            <person name="Franken C."/>
            <person name="Gibelin C."/>
            <person name="Gish J."/>
            <person name="Goldstein S."/>
            <person name="Gonzalez A.J."/>
            <person name="Green P.J."/>
            <person name="Hallab A."/>
            <person name="Hartog M."/>
            <person name="Hua A."/>
            <person name="Humphray S.J."/>
            <person name="Jeong D.H."/>
            <person name="Jing Y."/>
            <person name="Jocker A."/>
            <person name="Kenton S.M."/>
            <person name="Kim D.J."/>
            <person name="Klee K."/>
            <person name="Lai H."/>
            <person name="Lang C."/>
            <person name="Lin S."/>
            <person name="Macmil S.L."/>
            <person name="Magdelenat G."/>
            <person name="Matthews L."/>
            <person name="McCorrison J."/>
            <person name="Monaghan E.L."/>
            <person name="Mun J.H."/>
            <person name="Najar F.Z."/>
            <person name="Nicholson C."/>
            <person name="Noirot C."/>
            <person name="O'Bleness M."/>
            <person name="Paule C.R."/>
            <person name="Poulain J."/>
            <person name="Prion F."/>
            <person name="Qin B."/>
            <person name="Qu C."/>
            <person name="Retzel E.F."/>
            <person name="Riddle C."/>
            <person name="Sallet E."/>
            <person name="Samain S."/>
            <person name="Samson N."/>
            <person name="Sanders I."/>
            <person name="Saurat O."/>
            <person name="Scarpelli C."/>
            <person name="Schiex T."/>
            <person name="Segurens B."/>
            <person name="Severin A.J."/>
            <person name="Sherrier D.J."/>
            <person name="Shi R."/>
            <person name="Sims S."/>
            <person name="Singer S.R."/>
            <person name="Sinharoy S."/>
            <person name="Sterck L."/>
            <person name="Viollet A."/>
            <person name="Wang B.B."/>
            <person name="Wang K."/>
            <person name="Wang M."/>
            <person name="Wang X."/>
            <person name="Warfsmann J."/>
            <person name="Weissenbach J."/>
            <person name="White D.D."/>
            <person name="White J.D."/>
            <person name="Wiley G.B."/>
            <person name="Wincker P."/>
            <person name="Xing Y."/>
            <person name="Yang L."/>
            <person name="Yao Z."/>
            <person name="Ying F."/>
            <person name="Zhai J."/>
            <person name="Zhou L."/>
            <person name="Zuber A."/>
            <person name="Denarie J."/>
            <person name="Dixon R.A."/>
            <person name="May G.D."/>
            <person name="Schwartz D.C."/>
            <person name="Rogers J."/>
            <person name="Quetier F."/>
            <person name="Town C.D."/>
            <person name="Roe B.A."/>
        </authorList>
    </citation>
    <scope>NUCLEOTIDE SEQUENCE [LARGE SCALE GENOMIC DNA]</scope>
    <source>
        <strain evidence="1">A17</strain>
        <strain evidence="2 3">cv. Jemalong A17</strain>
    </source>
</reference>
<dbReference type="EMBL" id="CM001217">
    <property type="protein sequence ID" value="KEH39933.1"/>
    <property type="molecule type" value="Genomic_DNA"/>
</dbReference>
<accession>A0A072VET4</accession>
<dbReference type="AlphaFoldDB" id="A0A072VET4"/>
<dbReference type="HOGENOM" id="CLU_2625632_0_0_1"/>
<evidence type="ECO:0000313" key="1">
    <source>
        <dbReference type="EMBL" id="KEH39933.1"/>
    </source>
</evidence>
<name>A0A072VET4_MEDTR</name>